<accession>A0AB40CZW9</accession>
<gene>
    <name evidence="11" type="primary">LOC120281160</name>
</gene>
<evidence type="ECO:0000256" key="1">
    <source>
        <dbReference type="ARBA" id="ARBA00004479"/>
    </source>
</evidence>
<dbReference type="SUPFAM" id="SSF52058">
    <property type="entry name" value="L domain-like"/>
    <property type="match status" value="1"/>
</dbReference>
<name>A0AB40CZW9_DIOCR</name>
<keyword evidence="2" id="KW-0433">Leucine-rich repeat</keyword>
<dbReference type="InterPro" id="IPR032675">
    <property type="entry name" value="LRR_dom_sf"/>
</dbReference>
<keyword evidence="4" id="KW-0732">Signal</keyword>
<evidence type="ECO:0000256" key="7">
    <source>
        <dbReference type="ARBA" id="ARBA00023136"/>
    </source>
</evidence>
<reference evidence="11" key="1">
    <citation type="submission" date="2025-08" db="UniProtKB">
        <authorList>
            <consortium name="RefSeq"/>
        </authorList>
    </citation>
    <scope>IDENTIFICATION</scope>
</reference>
<comment type="subcellular location">
    <subcellularLocation>
        <location evidence="1">Membrane</location>
        <topology evidence="1">Single-pass type I membrane protein</topology>
    </subcellularLocation>
</comment>
<dbReference type="PANTHER" id="PTHR48063">
    <property type="entry name" value="LRR RECEPTOR-LIKE KINASE"/>
    <property type="match status" value="1"/>
</dbReference>
<dbReference type="Proteomes" id="UP001515500">
    <property type="component" value="Chromosome 17"/>
</dbReference>
<proteinExistence type="predicted"/>
<keyword evidence="7" id="KW-0472">Membrane</keyword>
<feature type="domain" description="Leucine-rich repeat-containing N-terminal plant-type" evidence="9">
    <location>
        <begin position="18"/>
        <end position="58"/>
    </location>
</feature>
<evidence type="ECO:0000313" key="11">
    <source>
        <dbReference type="RefSeq" id="XP_039143997.1"/>
    </source>
</evidence>
<protein>
    <submittedName>
        <fullName evidence="11">Receptor-like protein EIX2</fullName>
    </submittedName>
</protein>
<dbReference type="InterPro" id="IPR046956">
    <property type="entry name" value="RLP23-like"/>
</dbReference>
<evidence type="ECO:0000256" key="2">
    <source>
        <dbReference type="ARBA" id="ARBA00022614"/>
    </source>
</evidence>
<dbReference type="Gene3D" id="3.80.10.10">
    <property type="entry name" value="Ribonuclease Inhibitor"/>
    <property type="match status" value="1"/>
</dbReference>
<dbReference type="AlphaFoldDB" id="A0AB40CZW9"/>
<dbReference type="GeneID" id="120281160"/>
<dbReference type="InterPro" id="IPR013210">
    <property type="entry name" value="LRR_N_plant-typ"/>
</dbReference>
<dbReference type="InterPro" id="IPR001611">
    <property type="entry name" value="Leu-rich_rpt"/>
</dbReference>
<sequence>MPLIISTSTSNVTRGCIKDEREALLAFKAEIIYHKVHPISLWGDQADDCYYWADVRCDNNSGHIVLLDLQRKQPGQYYDYDVWNVRCDEWDLSGNISESLIGLQHLTYLDLSGNCFINISILKLLGLLENLVYLDLSNIGFTGVIPHHLGNLTKLHYLNLTTNELLKLGVVGSEYSSEKKKKFLTEISN</sequence>
<evidence type="ECO:0000256" key="5">
    <source>
        <dbReference type="ARBA" id="ARBA00022737"/>
    </source>
</evidence>
<evidence type="ECO:0000256" key="3">
    <source>
        <dbReference type="ARBA" id="ARBA00022692"/>
    </source>
</evidence>
<dbReference type="RefSeq" id="XP_039143997.1">
    <property type="nucleotide sequence ID" value="XM_039288063.1"/>
</dbReference>
<evidence type="ECO:0000256" key="8">
    <source>
        <dbReference type="ARBA" id="ARBA00023180"/>
    </source>
</evidence>
<keyword evidence="6" id="KW-1133">Transmembrane helix</keyword>
<keyword evidence="5" id="KW-0677">Repeat</keyword>
<keyword evidence="8" id="KW-0325">Glycoprotein</keyword>
<organism evidence="10 11">
    <name type="scientific">Dioscorea cayennensis subsp. rotundata</name>
    <name type="common">White Guinea yam</name>
    <name type="synonym">Dioscorea rotundata</name>
    <dbReference type="NCBI Taxonomy" id="55577"/>
    <lineage>
        <taxon>Eukaryota</taxon>
        <taxon>Viridiplantae</taxon>
        <taxon>Streptophyta</taxon>
        <taxon>Embryophyta</taxon>
        <taxon>Tracheophyta</taxon>
        <taxon>Spermatophyta</taxon>
        <taxon>Magnoliopsida</taxon>
        <taxon>Liliopsida</taxon>
        <taxon>Dioscoreales</taxon>
        <taxon>Dioscoreaceae</taxon>
        <taxon>Dioscorea</taxon>
    </lineage>
</organism>
<dbReference type="GO" id="GO:0016020">
    <property type="term" value="C:membrane"/>
    <property type="evidence" value="ECO:0007669"/>
    <property type="project" value="UniProtKB-SubCell"/>
</dbReference>
<dbReference type="Pfam" id="PF08263">
    <property type="entry name" value="LRRNT_2"/>
    <property type="match status" value="1"/>
</dbReference>
<evidence type="ECO:0000256" key="6">
    <source>
        <dbReference type="ARBA" id="ARBA00022989"/>
    </source>
</evidence>
<evidence type="ECO:0000256" key="4">
    <source>
        <dbReference type="ARBA" id="ARBA00022729"/>
    </source>
</evidence>
<dbReference type="PROSITE" id="PS51450">
    <property type="entry name" value="LRR"/>
    <property type="match status" value="1"/>
</dbReference>
<keyword evidence="10" id="KW-1185">Reference proteome</keyword>
<evidence type="ECO:0000259" key="9">
    <source>
        <dbReference type="Pfam" id="PF08263"/>
    </source>
</evidence>
<dbReference type="Pfam" id="PF00560">
    <property type="entry name" value="LRR_1"/>
    <property type="match status" value="2"/>
</dbReference>
<keyword evidence="3" id="KW-0812">Transmembrane</keyword>
<evidence type="ECO:0000313" key="10">
    <source>
        <dbReference type="Proteomes" id="UP001515500"/>
    </source>
</evidence>